<protein>
    <submittedName>
        <fullName evidence="4">TetR family transcriptional regulator</fullName>
    </submittedName>
</protein>
<dbReference type="Proteomes" id="UP001501821">
    <property type="component" value="Unassembled WGS sequence"/>
</dbReference>
<dbReference type="SUPFAM" id="SSF48498">
    <property type="entry name" value="Tetracyclin repressor-like, C-terminal domain"/>
    <property type="match status" value="1"/>
</dbReference>
<keyword evidence="5" id="KW-1185">Reference proteome</keyword>
<dbReference type="PRINTS" id="PR00455">
    <property type="entry name" value="HTHTETR"/>
</dbReference>
<evidence type="ECO:0000313" key="4">
    <source>
        <dbReference type="EMBL" id="GAA3815511.1"/>
    </source>
</evidence>
<dbReference type="PANTHER" id="PTHR30055:SF235">
    <property type="entry name" value="TRANSCRIPTIONAL REGULATORY PROTEIN"/>
    <property type="match status" value="1"/>
</dbReference>
<evidence type="ECO:0000256" key="1">
    <source>
        <dbReference type="ARBA" id="ARBA00023125"/>
    </source>
</evidence>
<dbReference type="Gene3D" id="1.10.10.60">
    <property type="entry name" value="Homeodomain-like"/>
    <property type="match status" value="1"/>
</dbReference>
<dbReference type="InterPro" id="IPR036271">
    <property type="entry name" value="Tet_transcr_reg_TetR-rel_C_sf"/>
</dbReference>
<feature type="domain" description="HTH tetR-type" evidence="3">
    <location>
        <begin position="16"/>
        <end position="76"/>
    </location>
</feature>
<evidence type="ECO:0000313" key="5">
    <source>
        <dbReference type="Proteomes" id="UP001501821"/>
    </source>
</evidence>
<dbReference type="InterPro" id="IPR050109">
    <property type="entry name" value="HTH-type_TetR-like_transc_reg"/>
</dbReference>
<dbReference type="PANTHER" id="PTHR30055">
    <property type="entry name" value="HTH-TYPE TRANSCRIPTIONAL REGULATOR RUTR"/>
    <property type="match status" value="1"/>
</dbReference>
<accession>A0ABP7IDA0</accession>
<organism evidence="4 5">
    <name type="scientific">Nocardioides panacisoli</name>
    <dbReference type="NCBI Taxonomy" id="627624"/>
    <lineage>
        <taxon>Bacteria</taxon>
        <taxon>Bacillati</taxon>
        <taxon>Actinomycetota</taxon>
        <taxon>Actinomycetes</taxon>
        <taxon>Propionibacteriales</taxon>
        <taxon>Nocardioidaceae</taxon>
        <taxon>Nocardioides</taxon>
    </lineage>
</organism>
<evidence type="ECO:0000259" key="3">
    <source>
        <dbReference type="PROSITE" id="PS50977"/>
    </source>
</evidence>
<dbReference type="Gene3D" id="1.10.357.10">
    <property type="entry name" value="Tetracycline Repressor, domain 2"/>
    <property type="match status" value="1"/>
</dbReference>
<dbReference type="RefSeq" id="WP_344774318.1">
    <property type="nucleotide sequence ID" value="NZ_BAABAH010000004.1"/>
</dbReference>
<reference evidence="5" key="1">
    <citation type="journal article" date="2019" name="Int. J. Syst. Evol. Microbiol.">
        <title>The Global Catalogue of Microorganisms (GCM) 10K type strain sequencing project: providing services to taxonomists for standard genome sequencing and annotation.</title>
        <authorList>
            <consortium name="The Broad Institute Genomics Platform"/>
            <consortium name="The Broad Institute Genome Sequencing Center for Infectious Disease"/>
            <person name="Wu L."/>
            <person name="Ma J."/>
        </authorList>
    </citation>
    <scope>NUCLEOTIDE SEQUENCE [LARGE SCALE GENOMIC DNA]</scope>
    <source>
        <strain evidence="5">JCM 16953</strain>
    </source>
</reference>
<dbReference type="EMBL" id="BAABAH010000004">
    <property type="protein sequence ID" value="GAA3815511.1"/>
    <property type="molecule type" value="Genomic_DNA"/>
</dbReference>
<keyword evidence="1 2" id="KW-0238">DNA-binding</keyword>
<dbReference type="InterPro" id="IPR001647">
    <property type="entry name" value="HTH_TetR"/>
</dbReference>
<comment type="caution">
    <text evidence="4">The sequence shown here is derived from an EMBL/GenBank/DDBJ whole genome shotgun (WGS) entry which is preliminary data.</text>
</comment>
<sequence length="214" mass="22571">MTAAPAGRRGRRPGSPDTRAAILAAARERFAAEGFAGTTIRAVAADAGVDAALVHHYFGTKDDLFLAALALPVDPRALLAAAIIGPPEEAAEPFLRTFLSIWDDEALQPGLIATARGILEPGGDRLIREGFLPVVLLPVGESLGIEHPELRMPLVASQVIGLILARYVVRIEPIASMSVDALVGIYGPTIQRYLTAPLPLAPGGAQEDYSTHDE</sequence>
<dbReference type="InterPro" id="IPR009057">
    <property type="entry name" value="Homeodomain-like_sf"/>
</dbReference>
<dbReference type="SUPFAM" id="SSF46689">
    <property type="entry name" value="Homeodomain-like"/>
    <property type="match status" value="1"/>
</dbReference>
<evidence type="ECO:0000256" key="2">
    <source>
        <dbReference type="PROSITE-ProRule" id="PRU00335"/>
    </source>
</evidence>
<proteinExistence type="predicted"/>
<dbReference type="InterPro" id="IPR041678">
    <property type="entry name" value="TetR_C_16"/>
</dbReference>
<feature type="DNA-binding region" description="H-T-H motif" evidence="2">
    <location>
        <begin position="39"/>
        <end position="58"/>
    </location>
</feature>
<gene>
    <name evidence="4" type="ORF">GCM10022242_17070</name>
</gene>
<dbReference type="Pfam" id="PF17920">
    <property type="entry name" value="TetR_C_16"/>
    <property type="match status" value="1"/>
</dbReference>
<dbReference type="Pfam" id="PF00440">
    <property type="entry name" value="TetR_N"/>
    <property type="match status" value="1"/>
</dbReference>
<name>A0ABP7IDA0_9ACTN</name>
<dbReference type="PROSITE" id="PS50977">
    <property type="entry name" value="HTH_TETR_2"/>
    <property type="match status" value="1"/>
</dbReference>